<protein>
    <submittedName>
        <fullName evidence="1">Uncharacterized protein</fullName>
    </submittedName>
</protein>
<evidence type="ECO:0000313" key="2">
    <source>
        <dbReference type="Proteomes" id="UP000053105"/>
    </source>
</evidence>
<dbReference type="EMBL" id="KQ435817">
    <property type="protein sequence ID" value="KOX72554.1"/>
    <property type="molecule type" value="Genomic_DNA"/>
</dbReference>
<sequence>MDRAWRTNYRPSRFKPCRFFFLWNCAKEKVMAKPPSTKEDVKQNIKCMYINILKNINSSKTKYNRNNK</sequence>
<gene>
    <name evidence="1" type="ORF">WN51_02083</name>
</gene>
<dbReference type="AlphaFoldDB" id="A0A0N0BEY8"/>
<evidence type="ECO:0000313" key="1">
    <source>
        <dbReference type="EMBL" id="KOX72554.1"/>
    </source>
</evidence>
<keyword evidence="2" id="KW-1185">Reference proteome</keyword>
<accession>A0A0N0BEY8</accession>
<dbReference type="Proteomes" id="UP000053105">
    <property type="component" value="Unassembled WGS sequence"/>
</dbReference>
<organism evidence="1 2">
    <name type="scientific">Melipona quadrifasciata</name>
    <dbReference type="NCBI Taxonomy" id="166423"/>
    <lineage>
        <taxon>Eukaryota</taxon>
        <taxon>Metazoa</taxon>
        <taxon>Ecdysozoa</taxon>
        <taxon>Arthropoda</taxon>
        <taxon>Hexapoda</taxon>
        <taxon>Insecta</taxon>
        <taxon>Pterygota</taxon>
        <taxon>Neoptera</taxon>
        <taxon>Endopterygota</taxon>
        <taxon>Hymenoptera</taxon>
        <taxon>Apocrita</taxon>
        <taxon>Aculeata</taxon>
        <taxon>Apoidea</taxon>
        <taxon>Anthophila</taxon>
        <taxon>Apidae</taxon>
        <taxon>Melipona</taxon>
    </lineage>
</organism>
<proteinExistence type="predicted"/>
<reference evidence="1 2" key="1">
    <citation type="submission" date="2015-07" db="EMBL/GenBank/DDBJ databases">
        <title>The genome of Melipona quadrifasciata.</title>
        <authorList>
            <person name="Pan H."/>
            <person name="Kapheim K."/>
        </authorList>
    </citation>
    <scope>NUCLEOTIDE SEQUENCE [LARGE SCALE GENOMIC DNA]</scope>
    <source>
        <strain evidence="1">0111107301</strain>
        <tissue evidence="1">Whole body</tissue>
    </source>
</reference>
<name>A0A0N0BEY8_9HYME</name>